<dbReference type="OrthoDB" id="9802587at2"/>
<dbReference type="RefSeq" id="WP_005455410.1">
    <property type="nucleotide sequence ID" value="NZ_CM001440.1"/>
</dbReference>
<dbReference type="InterPro" id="IPR006132">
    <property type="entry name" value="Asp/Orn_carbamoyltranf_P-bd"/>
</dbReference>
<feature type="domain" description="Aspartate/ornithine carbamoyltransferase carbamoyl-P binding" evidence="4">
    <location>
        <begin position="4"/>
        <end position="142"/>
    </location>
</feature>
<dbReference type="PRINTS" id="PR00101">
    <property type="entry name" value="ATCASE"/>
</dbReference>
<sequence>MSVKHLVSIDDLTDTDLADLVDSGARFAAAPDDPRKVLSGRVVGLYFRLTSTRTRTSFWSGALRLGAGVVNFDPGSLQTATGETTEDTGRVFSSMLDVLVARTGGAPEEMRSWASWNRMSVINAMSGPEHPTQALTDLITLRAHFGDLRGLRVVYLGEGNNTAAAVALAFSRIPGLELELRTPPGYGVDPVIMEKAARSAERSGARVREVHHMRDLPGDVDAFYTTRWQTTGTSKPDPDWRARFAPFQVTEGLWERSPKAVFLHDLPAHRGEEVTAEVLDGPASLAFDQAANKMACAMAVLDWIRA</sequence>
<proteinExistence type="inferred from homology"/>
<dbReference type="PANTHER" id="PTHR45753:SF3">
    <property type="entry name" value="ORNITHINE TRANSCARBAMYLASE, MITOCHONDRIAL"/>
    <property type="match status" value="1"/>
</dbReference>
<evidence type="ECO:0000259" key="4">
    <source>
        <dbReference type="Pfam" id="PF02729"/>
    </source>
</evidence>
<evidence type="ECO:0000256" key="2">
    <source>
        <dbReference type="RuleBase" id="RU003634"/>
    </source>
</evidence>
<organism evidence="5 6">
    <name type="scientific">Saccharomonospora cyanea NA-134</name>
    <dbReference type="NCBI Taxonomy" id="882082"/>
    <lineage>
        <taxon>Bacteria</taxon>
        <taxon>Bacillati</taxon>
        <taxon>Actinomycetota</taxon>
        <taxon>Actinomycetes</taxon>
        <taxon>Pseudonocardiales</taxon>
        <taxon>Pseudonocardiaceae</taxon>
        <taxon>Saccharomonospora</taxon>
    </lineage>
</organism>
<comment type="similarity">
    <text evidence="2">Belongs to the aspartate/ornithine carbamoyltransferase superfamily.</text>
</comment>
<evidence type="ECO:0000256" key="1">
    <source>
        <dbReference type="ARBA" id="ARBA00022679"/>
    </source>
</evidence>
<protein>
    <submittedName>
        <fullName evidence="5">Ornithine carbamoyltransferase</fullName>
    </submittedName>
</protein>
<dbReference type="GO" id="GO:0019240">
    <property type="term" value="P:citrulline biosynthetic process"/>
    <property type="evidence" value="ECO:0007669"/>
    <property type="project" value="TreeGrafter"/>
</dbReference>
<dbReference type="EMBL" id="CM001440">
    <property type="protein sequence ID" value="EHR60642.1"/>
    <property type="molecule type" value="Genomic_DNA"/>
</dbReference>
<dbReference type="Pfam" id="PF02729">
    <property type="entry name" value="OTCace_N"/>
    <property type="match status" value="1"/>
</dbReference>
<dbReference type="Gene3D" id="3.40.50.1370">
    <property type="entry name" value="Aspartate/ornithine carbamoyltransferase"/>
    <property type="match status" value="2"/>
</dbReference>
<dbReference type="GO" id="GO:0042450">
    <property type="term" value="P:L-arginine biosynthetic process via ornithine"/>
    <property type="evidence" value="ECO:0007669"/>
    <property type="project" value="TreeGrafter"/>
</dbReference>
<dbReference type="PRINTS" id="PR00100">
    <property type="entry name" value="AOTCASE"/>
</dbReference>
<dbReference type="GO" id="GO:0004585">
    <property type="term" value="F:ornithine carbamoyltransferase activity"/>
    <property type="evidence" value="ECO:0007669"/>
    <property type="project" value="TreeGrafter"/>
</dbReference>
<keyword evidence="1 2" id="KW-0808">Transferase</keyword>
<dbReference type="GO" id="GO:0016597">
    <property type="term" value="F:amino acid binding"/>
    <property type="evidence" value="ECO:0007669"/>
    <property type="project" value="InterPro"/>
</dbReference>
<dbReference type="SUPFAM" id="SSF53671">
    <property type="entry name" value="Aspartate/ornithine carbamoyltransferase"/>
    <property type="match status" value="1"/>
</dbReference>
<dbReference type="Pfam" id="PF00185">
    <property type="entry name" value="OTCace"/>
    <property type="match status" value="1"/>
</dbReference>
<reference evidence="5 6" key="1">
    <citation type="submission" date="2011-11" db="EMBL/GenBank/DDBJ databases">
        <title>The Noncontiguous Finished sequence of Saccharomonospora cyanea NA-134.</title>
        <authorList>
            <consortium name="US DOE Joint Genome Institute"/>
            <person name="Lucas S."/>
            <person name="Han J."/>
            <person name="Lapidus A."/>
            <person name="Cheng J.-F."/>
            <person name="Goodwin L."/>
            <person name="Pitluck S."/>
            <person name="Peters L."/>
            <person name="Ovchinnikova G."/>
            <person name="Lu M."/>
            <person name="Detter J.C."/>
            <person name="Han C."/>
            <person name="Tapia R."/>
            <person name="Land M."/>
            <person name="Hauser L."/>
            <person name="Kyrpides N."/>
            <person name="Ivanova N."/>
            <person name="Pagani I."/>
            <person name="Brambilla E.-M."/>
            <person name="Klenk H.-P."/>
            <person name="Woyke T."/>
        </authorList>
    </citation>
    <scope>NUCLEOTIDE SEQUENCE [LARGE SCALE GENOMIC DNA]</scope>
    <source>
        <strain evidence="5 6">NA-134</strain>
    </source>
</reference>
<gene>
    <name evidence="5" type="ORF">SaccyDRAFT_1744</name>
</gene>
<accession>H5XI12</accession>
<evidence type="ECO:0000313" key="6">
    <source>
        <dbReference type="Proteomes" id="UP000002791"/>
    </source>
</evidence>
<evidence type="ECO:0000259" key="3">
    <source>
        <dbReference type="Pfam" id="PF00185"/>
    </source>
</evidence>
<dbReference type="STRING" id="882082.SaccyDRAFT_1744"/>
<dbReference type="InterPro" id="IPR006130">
    <property type="entry name" value="Asp/Orn_carbamoylTrfase"/>
</dbReference>
<dbReference type="AlphaFoldDB" id="H5XI12"/>
<dbReference type="eggNOG" id="COG0078">
    <property type="taxonomic scope" value="Bacteria"/>
</dbReference>
<feature type="domain" description="Aspartate/ornithine carbamoyltransferase Asp/Orn-binding" evidence="3">
    <location>
        <begin position="150"/>
        <end position="303"/>
    </location>
</feature>
<dbReference type="PANTHER" id="PTHR45753">
    <property type="entry name" value="ORNITHINE CARBAMOYLTRANSFERASE, MITOCHONDRIAL"/>
    <property type="match status" value="1"/>
</dbReference>
<dbReference type="HOGENOM" id="CLU_043846_3_2_11"/>
<dbReference type="Proteomes" id="UP000002791">
    <property type="component" value="Chromosome"/>
</dbReference>
<name>H5XI12_9PSEU</name>
<dbReference type="InterPro" id="IPR006131">
    <property type="entry name" value="Asp_carbamoyltransf_Asp/Orn-bd"/>
</dbReference>
<keyword evidence="6" id="KW-1185">Reference proteome</keyword>
<evidence type="ECO:0000313" key="5">
    <source>
        <dbReference type="EMBL" id="EHR60642.1"/>
    </source>
</evidence>
<dbReference type="InterPro" id="IPR036901">
    <property type="entry name" value="Asp/Orn_carbamoylTrfase_sf"/>
</dbReference>